<organism evidence="13 14">
    <name type="scientific">Adineta steineri</name>
    <dbReference type="NCBI Taxonomy" id="433720"/>
    <lineage>
        <taxon>Eukaryota</taxon>
        <taxon>Metazoa</taxon>
        <taxon>Spiralia</taxon>
        <taxon>Gnathifera</taxon>
        <taxon>Rotifera</taxon>
        <taxon>Eurotatoria</taxon>
        <taxon>Bdelloidea</taxon>
        <taxon>Adinetida</taxon>
        <taxon>Adinetidae</taxon>
        <taxon>Adineta</taxon>
    </lineage>
</organism>
<evidence type="ECO:0000256" key="8">
    <source>
        <dbReference type="RuleBase" id="RU361133"/>
    </source>
</evidence>
<sequence>MNNEYGSTEILDQLKSGSFMTKQKFNGKKFPRRFFLHEREGFITYEKSRKMFGKPRIYNVKDIDEIRSGIRSPGFDKLVKRGIIKTMDDERVFSIMYDNYRKQEHFIASDINTRQLWIDGLQQLIKRHGQQTQYHLIQEEKWILDFFHLADKNRSNTLTKKECRDLLTNAFQVELPNHIFEQMFKQADKSNEGVLNSDEFITFFHILTRRKDLYEIMKKHTKVAYIQPMEKVYMDKNDLYTFFRQCQNKNMNLLQLEQVQDIIHEYEKNTELRDKGLLSLDEDFDIIGSYHSRQIYQDMTRPLCDYYINTSHNTYLFYSQVSGRSNPEAYNRVLLMGCRAVELDCYDGDNGQPIVTHAHTFVKPCSFESIIRSIEPNLFKASPYPVILNIENHCSLEQQKQMARILIDILGDRLITKPLPNKDPSILPSPEDLKHRVLIRSKKISTANDDADDNDTVLNPLSKDIQPELAALFIYLQNVPFRDSVYSKVHYSPFHSSSLAENTFYKLAQSEPLNLVEQTTRRLLRLYPGGLRQDSSNPDPIEPWNFGIQMVALNYHTEDDAIALCHGKFLDNGGCGYVLKPNYLINAKHTYFNPLSYDTNLDSPQILTIKIISGQFLPRSNVKTSDIPDPYVSISTHGLHCDDYTRKTKVIDNNGFDPNWNETFQFHIKYPQMCLINISVMDYDVLTQNDRIAYFCSPLTMIQTGYRHIHLRANNNDQTYSTLFVHIDIQREDDDDNDQTILSTRF</sequence>
<dbReference type="GO" id="GO:0004435">
    <property type="term" value="F:phosphatidylinositol-4,5-bisphosphate phospholipase C activity"/>
    <property type="evidence" value="ECO:0007669"/>
    <property type="project" value="UniProtKB-EC"/>
</dbReference>
<name>A0A815CTV9_9BILA</name>
<dbReference type="PROSITE" id="PS50008">
    <property type="entry name" value="PIPLC_Y_DOMAIN"/>
    <property type="match status" value="1"/>
</dbReference>
<dbReference type="PANTHER" id="PTHR10336:SF209">
    <property type="entry name" value="PHOSPHOINOSITIDE PHOSPHOLIPASE C"/>
    <property type="match status" value="1"/>
</dbReference>
<dbReference type="InterPro" id="IPR001849">
    <property type="entry name" value="PH_domain"/>
</dbReference>
<gene>
    <name evidence="13" type="ORF">JYZ213_LOCUS31631</name>
</gene>
<dbReference type="Pfam" id="PF00387">
    <property type="entry name" value="PI-PLC-Y"/>
    <property type="match status" value="1"/>
</dbReference>
<dbReference type="PRINTS" id="PR00390">
    <property type="entry name" value="PHPHLIPASEC"/>
</dbReference>
<dbReference type="InterPro" id="IPR035892">
    <property type="entry name" value="C2_domain_sf"/>
</dbReference>
<dbReference type="Pfam" id="PF00168">
    <property type="entry name" value="C2"/>
    <property type="match status" value="1"/>
</dbReference>
<comment type="cofactor">
    <cofactor evidence="1">
        <name>Ca(2+)</name>
        <dbReference type="ChEBI" id="CHEBI:29108"/>
    </cofactor>
</comment>
<dbReference type="PANTHER" id="PTHR10336">
    <property type="entry name" value="PHOSPHOINOSITIDE-SPECIFIC PHOSPHOLIPASE C FAMILY PROTEIN"/>
    <property type="match status" value="1"/>
</dbReference>
<dbReference type="SMART" id="SM00239">
    <property type="entry name" value="C2"/>
    <property type="match status" value="1"/>
</dbReference>
<reference evidence="13" key="1">
    <citation type="submission" date="2021-02" db="EMBL/GenBank/DDBJ databases">
        <authorList>
            <person name="Nowell W R."/>
        </authorList>
    </citation>
    <scope>NUCLEOTIDE SEQUENCE</scope>
</reference>
<proteinExistence type="predicted"/>
<accession>A0A815CTV9</accession>
<dbReference type="PROSITE" id="PS00018">
    <property type="entry name" value="EF_HAND_1"/>
    <property type="match status" value="1"/>
</dbReference>
<dbReference type="AlphaFoldDB" id="A0A815CTV9"/>
<dbReference type="InterPro" id="IPR000909">
    <property type="entry name" value="PLipase_C_PInositol-sp_X_dom"/>
</dbReference>
<dbReference type="SUPFAM" id="SSF47473">
    <property type="entry name" value="EF-hand"/>
    <property type="match status" value="1"/>
</dbReference>
<keyword evidence="8" id="KW-0378">Hydrolase</keyword>
<evidence type="ECO:0000256" key="6">
    <source>
        <dbReference type="ARBA" id="ARBA00023224"/>
    </source>
</evidence>
<dbReference type="Pfam" id="PF00388">
    <property type="entry name" value="PI-PLC-X"/>
    <property type="match status" value="1"/>
</dbReference>
<evidence type="ECO:0000256" key="3">
    <source>
        <dbReference type="ARBA" id="ARBA00022837"/>
    </source>
</evidence>
<dbReference type="PROSITE" id="PS50222">
    <property type="entry name" value="EF_HAND_2"/>
    <property type="match status" value="2"/>
</dbReference>
<dbReference type="Gene3D" id="1.10.238.10">
    <property type="entry name" value="EF-hand"/>
    <property type="match status" value="2"/>
</dbReference>
<dbReference type="EMBL" id="CAJNOG010000539">
    <property type="protein sequence ID" value="CAF1288365.1"/>
    <property type="molecule type" value="Genomic_DNA"/>
</dbReference>
<dbReference type="Pfam" id="PF16457">
    <property type="entry name" value="PH_12"/>
    <property type="match status" value="1"/>
</dbReference>
<evidence type="ECO:0000259" key="9">
    <source>
        <dbReference type="PROSITE" id="PS50003"/>
    </source>
</evidence>
<comment type="catalytic activity">
    <reaction evidence="7">
        <text>a 1,2-diacyl-sn-glycero-3-phospho-(1D-myo-inositol-4,5-bisphosphate) + H2O = 1D-myo-inositol 1,4,5-trisphosphate + a 1,2-diacyl-sn-glycerol + H(+)</text>
        <dbReference type="Rhea" id="RHEA:33179"/>
        <dbReference type="ChEBI" id="CHEBI:15377"/>
        <dbReference type="ChEBI" id="CHEBI:15378"/>
        <dbReference type="ChEBI" id="CHEBI:17815"/>
        <dbReference type="ChEBI" id="CHEBI:58456"/>
        <dbReference type="ChEBI" id="CHEBI:203600"/>
        <dbReference type="EC" id="3.1.4.11"/>
    </reaction>
    <physiologicalReaction direction="left-to-right" evidence="7">
        <dbReference type="Rhea" id="RHEA:33180"/>
    </physiologicalReaction>
</comment>
<dbReference type="SMART" id="SM00149">
    <property type="entry name" value="PLCYc"/>
    <property type="match status" value="1"/>
</dbReference>
<dbReference type="SUPFAM" id="SSF49562">
    <property type="entry name" value="C2 domain (Calcium/lipid-binding domain, CaLB)"/>
    <property type="match status" value="1"/>
</dbReference>
<dbReference type="PROSITE" id="PS50007">
    <property type="entry name" value="PIPLC_X_DOMAIN"/>
    <property type="match status" value="1"/>
</dbReference>
<dbReference type="SUPFAM" id="SSF50729">
    <property type="entry name" value="PH domain-like"/>
    <property type="match status" value="1"/>
</dbReference>
<dbReference type="EC" id="3.1.4.11" evidence="2 8"/>
<dbReference type="Pfam" id="PF13499">
    <property type="entry name" value="EF-hand_7"/>
    <property type="match status" value="1"/>
</dbReference>
<dbReference type="PROSITE" id="PS50003">
    <property type="entry name" value="PH_DOMAIN"/>
    <property type="match status" value="1"/>
</dbReference>
<dbReference type="GO" id="GO:0035556">
    <property type="term" value="P:intracellular signal transduction"/>
    <property type="evidence" value="ECO:0007669"/>
    <property type="project" value="InterPro"/>
</dbReference>
<evidence type="ECO:0000256" key="2">
    <source>
        <dbReference type="ARBA" id="ARBA00012368"/>
    </source>
</evidence>
<dbReference type="CDD" id="cd08558">
    <property type="entry name" value="PI-PLCc_eukaryota"/>
    <property type="match status" value="1"/>
</dbReference>
<dbReference type="CDD" id="cd00275">
    <property type="entry name" value="C2_PLC_like"/>
    <property type="match status" value="1"/>
</dbReference>
<evidence type="ECO:0000259" key="12">
    <source>
        <dbReference type="PROSITE" id="PS50222"/>
    </source>
</evidence>
<keyword evidence="5 8" id="KW-0443">Lipid metabolism</keyword>
<dbReference type="SUPFAM" id="SSF51695">
    <property type="entry name" value="PLC-like phosphodiesterases"/>
    <property type="match status" value="1"/>
</dbReference>
<dbReference type="PROSITE" id="PS50004">
    <property type="entry name" value="C2"/>
    <property type="match status" value="1"/>
</dbReference>
<keyword evidence="3" id="KW-0106">Calcium</keyword>
<dbReference type="GO" id="GO:0016042">
    <property type="term" value="P:lipid catabolic process"/>
    <property type="evidence" value="ECO:0007669"/>
    <property type="project" value="UniProtKB-KW"/>
</dbReference>
<dbReference type="Gene3D" id="2.30.29.30">
    <property type="entry name" value="Pleckstrin-homology domain (PH domain)/Phosphotyrosine-binding domain (PTB)"/>
    <property type="match status" value="1"/>
</dbReference>
<evidence type="ECO:0000313" key="14">
    <source>
        <dbReference type="Proteomes" id="UP000663845"/>
    </source>
</evidence>
<evidence type="ECO:0000259" key="10">
    <source>
        <dbReference type="PROSITE" id="PS50004"/>
    </source>
</evidence>
<dbReference type="SMART" id="SM00148">
    <property type="entry name" value="PLCXc"/>
    <property type="match status" value="1"/>
</dbReference>
<evidence type="ECO:0000259" key="11">
    <source>
        <dbReference type="PROSITE" id="PS50008"/>
    </source>
</evidence>
<feature type="domain" description="EF-hand" evidence="12">
    <location>
        <begin position="175"/>
        <end position="210"/>
    </location>
</feature>
<dbReference type="InterPro" id="IPR017946">
    <property type="entry name" value="PLC-like_Pdiesterase_TIM-brl"/>
</dbReference>
<protein>
    <recommendedName>
        <fullName evidence="2 8">Phosphoinositide phospholipase C</fullName>
        <ecNumber evidence="2 8">3.1.4.11</ecNumber>
    </recommendedName>
</protein>
<dbReference type="SMART" id="SM00233">
    <property type="entry name" value="PH"/>
    <property type="match status" value="1"/>
</dbReference>
<dbReference type="Proteomes" id="UP000663845">
    <property type="component" value="Unassembled WGS sequence"/>
</dbReference>
<dbReference type="GO" id="GO:0005509">
    <property type="term" value="F:calcium ion binding"/>
    <property type="evidence" value="ECO:0007669"/>
    <property type="project" value="InterPro"/>
</dbReference>
<feature type="domain" description="EF-hand" evidence="12">
    <location>
        <begin position="138"/>
        <end position="173"/>
    </location>
</feature>
<evidence type="ECO:0000256" key="5">
    <source>
        <dbReference type="ARBA" id="ARBA00023098"/>
    </source>
</evidence>
<feature type="domain" description="C2" evidence="10">
    <location>
        <begin position="587"/>
        <end position="713"/>
    </location>
</feature>
<dbReference type="InterPro" id="IPR001711">
    <property type="entry name" value="PLipase_C_Pinositol-sp_Y"/>
</dbReference>
<dbReference type="InterPro" id="IPR011992">
    <property type="entry name" value="EF-hand-dom_pair"/>
</dbReference>
<dbReference type="SMART" id="SM00054">
    <property type="entry name" value="EFh"/>
    <property type="match status" value="2"/>
</dbReference>
<dbReference type="InterPro" id="IPR000008">
    <property type="entry name" value="C2_dom"/>
</dbReference>
<dbReference type="Gene3D" id="2.60.40.150">
    <property type="entry name" value="C2 domain"/>
    <property type="match status" value="1"/>
</dbReference>
<comment type="caution">
    <text evidence="13">The sequence shown here is derived from an EMBL/GenBank/DDBJ whole genome shotgun (WGS) entry which is preliminary data.</text>
</comment>
<feature type="domain" description="PH" evidence="9">
    <location>
        <begin position="12"/>
        <end position="126"/>
    </location>
</feature>
<keyword evidence="6" id="KW-0807">Transducer</keyword>
<evidence type="ECO:0000256" key="1">
    <source>
        <dbReference type="ARBA" id="ARBA00001913"/>
    </source>
</evidence>
<feature type="domain" description="PI-PLC Y-box" evidence="11">
    <location>
        <begin position="469"/>
        <end position="584"/>
    </location>
</feature>
<keyword evidence="4 8" id="KW-0442">Lipid degradation</keyword>
<dbReference type="InterPro" id="IPR001192">
    <property type="entry name" value="PI-PLC_fam"/>
</dbReference>
<evidence type="ECO:0000256" key="7">
    <source>
        <dbReference type="ARBA" id="ARBA00023674"/>
    </source>
</evidence>
<dbReference type="Gene3D" id="3.20.20.190">
    <property type="entry name" value="Phosphatidylinositol (PI) phosphodiesterase"/>
    <property type="match status" value="1"/>
</dbReference>
<dbReference type="InterPro" id="IPR002048">
    <property type="entry name" value="EF_hand_dom"/>
</dbReference>
<evidence type="ECO:0000256" key="4">
    <source>
        <dbReference type="ARBA" id="ARBA00022963"/>
    </source>
</evidence>
<dbReference type="InterPro" id="IPR011993">
    <property type="entry name" value="PH-like_dom_sf"/>
</dbReference>
<dbReference type="InterPro" id="IPR018247">
    <property type="entry name" value="EF_Hand_1_Ca_BS"/>
</dbReference>
<evidence type="ECO:0000313" key="13">
    <source>
        <dbReference type="EMBL" id="CAF1288365.1"/>
    </source>
</evidence>